<proteinExistence type="predicted"/>
<evidence type="ECO:0000313" key="6">
    <source>
        <dbReference type="Proteomes" id="UP000562027"/>
    </source>
</evidence>
<feature type="domain" description="Lnb N-terminal periplasmic" evidence="2">
    <location>
        <begin position="156"/>
        <end position="312"/>
    </location>
</feature>
<dbReference type="InterPro" id="IPR057162">
    <property type="entry name" value="DUF7840"/>
</dbReference>
<evidence type="ECO:0008006" key="7">
    <source>
        <dbReference type="Google" id="ProtNLM"/>
    </source>
</evidence>
<feature type="domain" description="DUF7840" evidence="3">
    <location>
        <begin position="436"/>
        <end position="625"/>
    </location>
</feature>
<feature type="domain" description="DUF7843" evidence="4">
    <location>
        <begin position="56"/>
        <end position="132"/>
    </location>
</feature>
<name>A0A840L5P2_9BURK</name>
<dbReference type="Pfam" id="PF13387">
    <property type="entry name" value="Lnb_N"/>
    <property type="match status" value="1"/>
</dbReference>
<dbReference type="InterPro" id="IPR057165">
    <property type="entry name" value="DUF7843"/>
</dbReference>
<evidence type="ECO:0000256" key="1">
    <source>
        <dbReference type="SAM" id="SignalP"/>
    </source>
</evidence>
<dbReference type="InterPro" id="IPR025178">
    <property type="entry name" value="Lnb_N"/>
</dbReference>
<accession>A0A840L5P2</accession>
<dbReference type="EMBL" id="JACHLP010000003">
    <property type="protein sequence ID" value="MBB4843111.1"/>
    <property type="molecule type" value="Genomic_DNA"/>
</dbReference>
<reference evidence="5 6" key="1">
    <citation type="submission" date="2020-08" db="EMBL/GenBank/DDBJ databases">
        <title>Functional genomics of gut bacteria from endangered species of beetles.</title>
        <authorList>
            <person name="Carlos-Shanley C."/>
        </authorList>
    </citation>
    <scope>NUCLEOTIDE SEQUENCE [LARGE SCALE GENOMIC DNA]</scope>
    <source>
        <strain evidence="5 6">S00239</strain>
    </source>
</reference>
<feature type="signal peptide" evidence="1">
    <location>
        <begin position="1"/>
        <end position="35"/>
    </location>
</feature>
<evidence type="ECO:0000259" key="3">
    <source>
        <dbReference type="Pfam" id="PF25222"/>
    </source>
</evidence>
<protein>
    <recommendedName>
        <fullName evidence="7">DUF4105 domain-containing protein</fullName>
    </recommendedName>
</protein>
<keyword evidence="1" id="KW-0732">Signal</keyword>
<dbReference type="AlphaFoldDB" id="A0A840L5P2"/>
<evidence type="ECO:0000313" key="5">
    <source>
        <dbReference type="EMBL" id="MBB4843111.1"/>
    </source>
</evidence>
<organism evidence="5 6">
    <name type="scientific">Roseateles oligotrophus</name>
    <dbReference type="NCBI Taxonomy" id="1769250"/>
    <lineage>
        <taxon>Bacteria</taxon>
        <taxon>Pseudomonadati</taxon>
        <taxon>Pseudomonadota</taxon>
        <taxon>Betaproteobacteria</taxon>
        <taxon>Burkholderiales</taxon>
        <taxon>Sphaerotilaceae</taxon>
        <taxon>Roseateles</taxon>
    </lineage>
</organism>
<dbReference type="Proteomes" id="UP000562027">
    <property type="component" value="Unassembled WGS sequence"/>
</dbReference>
<gene>
    <name evidence="5" type="ORF">HNP55_001630</name>
</gene>
<feature type="chain" id="PRO_5032495022" description="DUF4105 domain-containing protein" evidence="1">
    <location>
        <begin position="36"/>
        <end position="640"/>
    </location>
</feature>
<dbReference type="RefSeq" id="WP_184298090.1">
    <property type="nucleotide sequence ID" value="NZ_JACHLP010000003.1"/>
</dbReference>
<evidence type="ECO:0000259" key="4">
    <source>
        <dbReference type="Pfam" id="PF25225"/>
    </source>
</evidence>
<dbReference type="Pfam" id="PF25225">
    <property type="entry name" value="DUF7843"/>
    <property type="match status" value="1"/>
</dbReference>
<comment type="caution">
    <text evidence="5">The sequence shown here is derived from an EMBL/GenBank/DDBJ whole genome shotgun (WGS) entry which is preliminary data.</text>
</comment>
<evidence type="ECO:0000259" key="2">
    <source>
        <dbReference type="Pfam" id="PF13387"/>
    </source>
</evidence>
<dbReference type="Pfam" id="PF25222">
    <property type="entry name" value="DUF7840"/>
    <property type="match status" value="1"/>
</dbReference>
<sequence length="640" mass="71039">MLIETQKMRSAMSSVRALAGVCLALCLGLSQSARAGGEPALAQQPVPPLGIQQAQALAALPGWQRLLHIPKTGRVSEVLDADFFLAANGHEDATAELLATLAALQLAPSHDQDIARHARCRFPARQLWLGRQLGVAAWDRVDARCLNISRWMDLERLRSASVSLVSGYFGNPASSFGHALLRFDTGGTQASGGLNDVSINFGAMVPEHEAMPRYIVMGMLGGYQAGFSDKEFFEHDRVYARTENRDMWRYELALDDWQLRLLALHVWEIAGRKFTYYFLSENCAWRLAELLELVLPVSLRQGASEAWYIPVELFHRLEAAREQGLAAVRQVSFEPSAQRLLVNHVAQLRGQELASFERILAAPEAAPELALQGLTSTQSQRVIEVALDWINWKNPLGETAKRRDHAIETLKQNLLHTRLRLAPGAASLQPVQALISPALGTRPQRWAVGLQGQQGQFDPSLRWTGVAFDMNGFHRMSDGELRIADVRLARGPEQHIRLEGLTFISVRKLNLAGAQLPGEFDYAWQLNVGAEREDFAAPLRAQASAGLGKAWHSPRGGWVAYGFVDLEARGQPASLALVPDVGLLWAQGDWRAQARWRYRGQGQRSAQLELKRRVSTAMVLGLSLRQTRTQELALTAEFFR</sequence>
<keyword evidence="6" id="KW-1185">Reference proteome</keyword>